<sequence>MTGSGTFPPFREMTTSHTIAVPLVSLPKRFFNIFFASSSLFQRRKSMLDLLVVAVVIGAFSILISFVKACDRL</sequence>
<evidence type="ECO:0008006" key="4">
    <source>
        <dbReference type="Google" id="ProtNLM"/>
    </source>
</evidence>
<evidence type="ECO:0000256" key="1">
    <source>
        <dbReference type="SAM" id="Phobius"/>
    </source>
</evidence>
<gene>
    <name evidence="2" type="ORF">Krac_7326</name>
</gene>
<evidence type="ECO:0000313" key="2">
    <source>
        <dbReference type="EMBL" id="EFH86059.1"/>
    </source>
</evidence>
<dbReference type="AlphaFoldDB" id="D6TRY6"/>
<keyword evidence="1" id="KW-0812">Transmembrane</keyword>
<feature type="transmembrane region" description="Helical" evidence="1">
    <location>
        <begin position="47"/>
        <end position="67"/>
    </location>
</feature>
<keyword evidence="3" id="KW-1185">Reference proteome</keyword>
<dbReference type="Proteomes" id="UP000004508">
    <property type="component" value="Unassembled WGS sequence"/>
</dbReference>
<keyword evidence="1" id="KW-0472">Membrane</keyword>
<proteinExistence type="predicted"/>
<keyword evidence="1" id="KW-1133">Transmembrane helix</keyword>
<name>D6TRY6_KTERA</name>
<dbReference type="InParanoid" id="D6TRY6"/>
<reference evidence="2 3" key="1">
    <citation type="journal article" date="2011" name="Stand. Genomic Sci.">
        <title>Non-contiguous finished genome sequence and contextual data of the filamentous soil bacterium Ktedonobacter racemifer type strain (SOSP1-21).</title>
        <authorList>
            <person name="Chang Y.J."/>
            <person name="Land M."/>
            <person name="Hauser L."/>
            <person name="Chertkov O."/>
            <person name="Del Rio T.G."/>
            <person name="Nolan M."/>
            <person name="Copeland A."/>
            <person name="Tice H."/>
            <person name="Cheng J.F."/>
            <person name="Lucas S."/>
            <person name="Han C."/>
            <person name="Goodwin L."/>
            <person name="Pitluck S."/>
            <person name="Ivanova N."/>
            <person name="Ovchinikova G."/>
            <person name="Pati A."/>
            <person name="Chen A."/>
            <person name="Palaniappan K."/>
            <person name="Mavromatis K."/>
            <person name="Liolios K."/>
            <person name="Brettin T."/>
            <person name="Fiebig A."/>
            <person name="Rohde M."/>
            <person name="Abt B."/>
            <person name="Goker M."/>
            <person name="Detter J.C."/>
            <person name="Woyke T."/>
            <person name="Bristow J."/>
            <person name="Eisen J.A."/>
            <person name="Markowitz V."/>
            <person name="Hugenholtz P."/>
            <person name="Kyrpides N.C."/>
            <person name="Klenk H.P."/>
            <person name="Lapidus A."/>
        </authorList>
    </citation>
    <scope>NUCLEOTIDE SEQUENCE [LARGE SCALE GENOMIC DNA]</scope>
    <source>
        <strain evidence="3">DSM 44963</strain>
    </source>
</reference>
<evidence type="ECO:0000313" key="3">
    <source>
        <dbReference type="Proteomes" id="UP000004508"/>
    </source>
</evidence>
<protein>
    <recommendedName>
        <fullName evidence="4">Transmembrane protein</fullName>
    </recommendedName>
</protein>
<organism evidence="2 3">
    <name type="scientific">Ktedonobacter racemifer DSM 44963</name>
    <dbReference type="NCBI Taxonomy" id="485913"/>
    <lineage>
        <taxon>Bacteria</taxon>
        <taxon>Bacillati</taxon>
        <taxon>Chloroflexota</taxon>
        <taxon>Ktedonobacteria</taxon>
        <taxon>Ktedonobacterales</taxon>
        <taxon>Ktedonobacteraceae</taxon>
        <taxon>Ktedonobacter</taxon>
    </lineage>
</organism>
<dbReference type="EMBL" id="ADVG01000002">
    <property type="protein sequence ID" value="EFH86059.1"/>
    <property type="molecule type" value="Genomic_DNA"/>
</dbReference>
<accession>D6TRY6</accession>
<comment type="caution">
    <text evidence="2">The sequence shown here is derived from an EMBL/GenBank/DDBJ whole genome shotgun (WGS) entry which is preliminary data.</text>
</comment>